<protein>
    <submittedName>
        <fullName evidence="3">Competence protein ComEA</fullName>
    </submittedName>
</protein>
<keyword evidence="4" id="KW-1185">Reference proteome</keyword>
<dbReference type="PANTHER" id="PTHR21180:SF32">
    <property type="entry name" value="ENDONUCLEASE_EXONUCLEASE_PHOSPHATASE FAMILY DOMAIN-CONTAINING PROTEIN 1"/>
    <property type="match status" value="1"/>
</dbReference>
<name>A0ABU3H9C3_9BACL</name>
<feature type="domain" description="Helix-hairpin-helix DNA-binding motif class 1" evidence="2">
    <location>
        <begin position="184"/>
        <end position="203"/>
    </location>
</feature>
<feature type="region of interest" description="Disordered" evidence="1">
    <location>
        <begin position="48"/>
        <end position="156"/>
    </location>
</feature>
<sequence>MNKLSILGAVAAALIGGGLIWTAGNGGSSGIAGWETLNAQVEKATTGGRAATAGGGAVSDGGSPASRETAGVKETAQAGGSPVPDSGNAAAPETAKAEETAEAAGNLLSGSGDTGAAARQEAPKTAAAPAGDDARSAAPNAAQTGESGSPVTNDSAGYEVVASGSTAADASAEGKVNVNTAGISELTSLPGIGEKKAQAILDYRNQHEPFRNASDLGKVKGIGPKMLEKLRSYILF</sequence>
<evidence type="ECO:0000259" key="2">
    <source>
        <dbReference type="SMART" id="SM00278"/>
    </source>
</evidence>
<dbReference type="SMART" id="SM00278">
    <property type="entry name" value="HhH1"/>
    <property type="match status" value="2"/>
</dbReference>
<organism evidence="3 4">
    <name type="scientific">Paenibacillus forsythiae</name>
    <dbReference type="NCBI Taxonomy" id="365616"/>
    <lineage>
        <taxon>Bacteria</taxon>
        <taxon>Bacillati</taxon>
        <taxon>Bacillota</taxon>
        <taxon>Bacilli</taxon>
        <taxon>Bacillales</taxon>
        <taxon>Paenibacillaceae</taxon>
        <taxon>Paenibacillus</taxon>
    </lineage>
</organism>
<gene>
    <name evidence="3" type="ORF">J2Z22_002143</name>
</gene>
<proteinExistence type="predicted"/>
<feature type="compositionally biased region" description="Polar residues" evidence="1">
    <location>
        <begin position="141"/>
        <end position="155"/>
    </location>
</feature>
<accession>A0ABU3H9C3</accession>
<dbReference type="InterPro" id="IPR010994">
    <property type="entry name" value="RuvA_2-like"/>
</dbReference>
<dbReference type="Pfam" id="PF12836">
    <property type="entry name" value="HHH_3"/>
    <property type="match status" value="1"/>
</dbReference>
<evidence type="ECO:0000313" key="3">
    <source>
        <dbReference type="EMBL" id="MDT3426617.1"/>
    </source>
</evidence>
<comment type="caution">
    <text evidence="3">The sequence shown here is derived from an EMBL/GenBank/DDBJ whole genome shotgun (WGS) entry which is preliminary data.</text>
</comment>
<dbReference type="Proteomes" id="UP001248709">
    <property type="component" value="Unassembled WGS sequence"/>
</dbReference>
<evidence type="ECO:0000313" key="4">
    <source>
        <dbReference type="Proteomes" id="UP001248709"/>
    </source>
</evidence>
<dbReference type="RefSeq" id="WP_312001023.1">
    <property type="nucleotide sequence ID" value="NZ_JAUSUY010000007.1"/>
</dbReference>
<dbReference type="InterPro" id="IPR003583">
    <property type="entry name" value="Hlx-hairpin-Hlx_DNA-bd_motif"/>
</dbReference>
<dbReference type="PANTHER" id="PTHR21180">
    <property type="entry name" value="ENDONUCLEASE/EXONUCLEASE/PHOSPHATASE FAMILY DOMAIN-CONTAINING PROTEIN 1"/>
    <property type="match status" value="1"/>
</dbReference>
<feature type="compositionally biased region" description="Low complexity" evidence="1">
    <location>
        <begin position="116"/>
        <end position="131"/>
    </location>
</feature>
<dbReference type="NCBIfam" id="TIGR00426">
    <property type="entry name" value="competence protein ComEA helix-hairpin-helix repeat region"/>
    <property type="match status" value="1"/>
</dbReference>
<evidence type="ECO:0000256" key="1">
    <source>
        <dbReference type="SAM" id="MobiDB-lite"/>
    </source>
</evidence>
<dbReference type="InterPro" id="IPR004509">
    <property type="entry name" value="Competence_ComEA_HhH"/>
</dbReference>
<feature type="domain" description="Helix-hairpin-helix DNA-binding motif class 1" evidence="2">
    <location>
        <begin position="214"/>
        <end position="233"/>
    </location>
</feature>
<dbReference type="SUPFAM" id="SSF47781">
    <property type="entry name" value="RuvA domain 2-like"/>
    <property type="match status" value="1"/>
</dbReference>
<dbReference type="InterPro" id="IPR051675">
    <property type="entry name" value="Endo/Exo/Phosphatase_dom_1"/>
</dbReference>
<dbReference type="Gene3D" id="1.10.150.320">
    <property type="entry name" value="Photosystem II 12 kDa extrinsic protein"/>
    <property type="match status" value="1"/>
</dbReference>
<dbReference type="EMBL" id="JAUSUY010000007">
    <property type="protein sequence ID" value="MDT3426617.1"/>
    <property type="molecule type" value="Genomic_DNA"/>
</dbReference>
<reference evidence="3 4" key="1">
    <citation type="submission" date="2023-07" db="EMBL/GenBank/DDBJ databases">
        <title>Genomic Encyclopedia of Type Strains, Phase IV (KMG-IV): sequencing the most valuable type-strain genomes for metagenomic binning, comparative biology and taxonomic classification.</title>
        <authorList>
            <person name="Goeker M."/>
        </authorList>
    </citation>
    <scope>NUCLEOTIDE SEQUENCE [LARGE SCALE GENOMIC DNA]</scope>
    <source>
        <strain evidence="3 4">T98</strain>
    </source>
</reference>